<feature type="domain" description="Alpha-L-rhamnosidase six-hairpin glycosidase" evidence="2">
    <location>
        <begin position="358"/>
        <end position="557"/>
    </location>
</feature>
<dbReference type="InterPro" id="IPR012341">
    <property type="entry name" value="6hp_glycosidase-like_sf"/>
</dbReference>
<name>A0A2J6QJD6_9HELO</name>
<dbReference type="PANTHER" id="PTHR34987:SF4">
    <property type="entry name" value="ALPHA-L-RHAMNOSIDASE C-TERMINAL DOMAIN-CONTAINING PROTEIN"/>
    <property type="match status" value="1"/>
</dbReference>
<feature type="compositionally biased region" description="Low complexity" evidence="1">
    <location>
        <begin position="793"/>
        <end position="812"/>
    </location>
</feature>
<dbReference type="STRING" id="1745343.A0A2J6QJD6"/>
<accession>A0A2J6QJD6</accession>
<sequence>MSLSSFPGKVFNISGTEEPLPTTVQLSTLDGGVSHIILDYGRAVGGIPFFETTHVQSQEGTALLEITYSETLGDGPFLLFSNAMDTYRVNTQKFSPSHDKQYVESRFAQKSQRFQKLVLKSSNSSITFSSIGFRHQRPAALPKSIFKCSNELLNRIWEDGVRTVDMCTVDAGETAEAWDVTEIGTRIQGQHWAPCRFGTRWKDKVVEFDVKIESGGASWGVHMVANGLIFCLDVATRSLAAVEGLSNTDGIFPPIPRGSWSLPELDLNAWLKIKILALGDSVVVEIEGQKVATLTDLLLHPILGGNNNSGSIAFGGPAHYTAIYRSLLVNDMREKILYRNDFLLADKARTLADFAVGTNQLACTIDGAKRDRACFSGDLFVMGRSIAYSTARFDAILGSITLLSSHQTSEGYIGNLCPIQAPVHEEVDMEPPTYAFYSLSYALALIVVTREYWMQSGDSTIVKHIWGRFEKLVAFVERFKDERGLIVVPPQFSMDWLPLGGPHFGASGKINLAFYDALKSMSQMSTSIGVKDTFASPADELKRSIVSHLWNAELGKLRMTDNASPNGICQDINAYSATLGISPSHPNTTQILASIDQPPLAFQNLEIWDKHKIISPYASGFAAEALFSQNEGVKAVQLIETVWAEMSNPSNPNYSGGHWEAMAENGSPIHNDTSLVHGWSTWPVFLLPKYLAGLEPLEPGWVKWSVHPVLAGLNSVDVQLHTPAGDIAVSLTVEEMQGTGQIIIDVPQGTTGEIHSPLGWQILECSEKCERVPGEPKILVRKGGKIAIKIDKTNTSASSSSMEKSSNTNNEKGTTEVVEDVEVPSAGVGRKNTGLVQFLKSLFGRCF</sequence>
<evidence type="ECO:0000313" key="5">
    <source>
        <dbReference type="Proteomes" id="UP000235672"/>
    </source>
</evidence>
<dbReference type="Pfam" id="PF17389">
    <property type="entry name" value="Bac_rhamnosid6H"/>
    <property type="match status" value="1"/>
</dbReference>
<dbReference type="Pfam" id="PF17390">
    <property type="entry name" value="Bac_rhamnosid_C"/>
    <property type="match status" value="1"/>
</dbReference>
<organism evidence="4 5">
    <name type="scientific">Hyaloscypha hepaticicola</name>
    <dbReference type="NCBI Taxonomy" id="2082293"/>
    <lineage>
        <taxon>Eukaryota</taxon>
        <taxon>Fungi</taxon>
        <taxon>Dikarya</taxon>
        <taxon>Ascomycota</taxon>
        <taxon>Pezizomycotina</taxon>
        <taxon>Leotiomycetes</taxon>
        <taxon>Helotiales</taxon>
        <taxon>Hyaloscyphaceae</taxon>
        <taxon>Hyaloscypha</taxon>
    </lineage>
</organism>
<feature type="region of interest" description="Disordered" evidence="1">
    <location>
        <begin position="792"/>
        <end position="815"/>
    </location>
</feature>
<feature type="domain" description="Alpha-L-rhamnosidase C-terminal" evidence="3">
    <location>
        <begin position="693"/>
        <end position="757"/>
    </location>
</feature>
<evidence type="ECO:0000256" key="1">
    <source>
        <dbReference type="SAM" id="MobiDB-lite"/>
    </source>
</evidence>
<reference evidence="4 5" key="1">
    <citation type="submission" date="2016-05" db="EMBL/GenBank/DDBJ databases">
        <title>A degradative enzymes factory behind the ericoid mycorrhizal symbiosis.</title>
        <authorList>
            <consortium name="DOE Joint Genome Institute"/>
            <person name="Martino E."/>
            <person name="Morin E."/>
            <person name="Grelet G."/>
            <person name="Kuo A."/>
            <person name="Kohler A."/>
            <person name="Daghino S."/>
            <person name="Barry K."/>
            <person name="Choi C."/>
            <person name="Cichocki N."/>
            <person name="Clum A."/>
            <person name="Copeland A."/>
            <person name="Hainaut M."/>
            <person name="Haridas S."/>
            <person name="Labutti K."/>
            <person name="Lindquist E."/>
            <person name="Lipzen A."/>
            <person name="Khouja H.-R."/>
            <person name="Murat C."/>
            <person name="Ohm R."/>
            <person name="Olson A."/>
            <person name="Spatafora J."/>
            <person name="Veneault-Fourrey C."/>
            <person name="Henrissat B."/>
            <person name="Grigoriev I."/>
            <person name="Martin F."/>
            <person name="Perotto S."/>
        </authorList>
    </citation>
    <scope>NUCLEOTIDE SEQUENCE [LARGE SCALE GENOMIC DNA]</scope>
    <source>
        <strain evidence="4 5">UAMH 7357</strain>
    </source>
</reference>
<dbReference type="InterPro" id="IPR008928">
    <property type="entry name" value="6-hairpin_glycosidase_sf"/>
</dbReference>
<evidence type="ECO:0000259" key="2">
    <source>
        <dbReference type="Pfam" id="PF17389"/>
    </source>
</evidence>
<dbReference type="SUPFAM" id="SSF48208">
    <property type="entry name" value="Six-hairpin glycosidases"/>
    <property type="match status" value="1"/>
</dbReference>
<dbReference type="EMBL" id="KZ613468">
    <property type="protein sequence ID" value="PMD26377.1"/>
    <property type="molecule type" value="Genomic_DNA"/>
</dbReference>
<dbReference type="Proteomes" id="UP000235672">
    <property type="component" value="Unassembled WGS sequence"/>
</dbReference>
<keyword evidence="4" id="KW-0378">Hydrolase</keyword>
<dbReference type="Gene3D" id="1.50.10.10">
    <property type="match status" value="1"/>
</dbReference>
<dbReference type="InterPro" id="IPR035398">
    <property type="entry name" value="Bac_rhamnosid_C"/>
</dbReference>
<dbReference type="Gene3D" id="2.60.420.10">
    <property type="entry name" value="Maltose phosphorylase, domain 3"/>
    <property type="match status" value="1"/>
</dbReference>
<evidence type="ECO:0000313" key="4">
    <source>
        <dbReference type="EMBL" id="PMD26377.1"/>
    </source>
</evidence>
<dbReference type="PANTHER" id="PTHR34987">
    <property type="entry name" value="C, PUTATIVE (AFU_ORTHOLOGUE AFUA_3G02880)-RELATED"/>
    <property type="match status" value="1"/>
</dbReference>
<proteinExistence type="predicted"/>
<keyword evidence="5" id="KW-1185">Reference proteome</keyword>
<dbReference type="InterPro" id="IPR035396">
    <property type="entry name" value="Bac_rhamnosid6H"/>
</dbReference>
<evidence type="ECO:0000259" key="3">
    <source>
        <dbReference type="Pfam" id="PF17390"/>
    </source>
</evidence>
<dbReference type="GO" id="GO:0016787">
    <property type="term" value="F:hydrolase activity"/>
    <property type="evidence" value="ECO:0007669"/>
    <property type="project" value="UniProtKB-KW"/>
</dbReference>
<dbReference type="GO" id="GO:0005975">
    <property type="term" value="P:carbohydrate metabolic process"/>
    <property type="evidence" value="ECO:0007669"/>
    <property type="project" value="InterPro"/>
</dbReference>
<gene>
    <name evidence="4" type="ORF">NA56DRAFT_618305</name>
</gene>
<dbReference type="AlphaFoldDB" id="A0A2J6QJD6"/>
<dbReference type="OrthoDB" id="10036721at2759"/>
<dbReference type="Gene3D" id="2.60.120.560">
    <property type="entry name" value="Exo-inulinase, domain 1"/>
    <property type="match status" value="1"/>
</dbReference>
<protein>
    <submittedName>
        <fullName evidence="4">Glycoside hydrolase family 78 protein</fullName>
    </submittedName>
</protein>